<name>N9NAF1_9GAMM</name>
<dbReference type="eggNOG" id="ENOG50301CT">
    <property type="taxonomic scope" value="Bacteria"/>
</dbReference>
<dbReference type="STRING" id="1217705.F900_01057"/>
<dbReference type="AlphaFoldDB" id="N9NAF1"/>
<feature type="region of interest" description="Disordered" evidence="1">
    <location>
        <begin position="1"/>
        <end position="23"/>
    </location>
</feature>
<sequence length="101" mass="11842">MSEKPKPAPITIGAGGFESERLGNNQPNMQCRWDILIHLPKFQMFAVEKSRQSHGNVMEWIIGFVQDQYYQDAKAFFESYEQWHNEKGYWANEDVFGQPIE</sequence>
<protein>
    <submittedName>
        <fullName evidence="2">Uncharacterized protein</fullName>
    </submittedName>
</protein>
<organism evidence="2 3">
    <name type="scientific">Acinetobacter modestus</name>
    <dbReference type="NCBI Taxonomy" id="1776740"/>
    <lineage>
        <taxon>Bacteria</taxon>
        <taxon>Pseudomonadati</taxon>
        <taxon>Pseudomonadota</taxon>
        <taxon>Gammaproteobacteria</taxon>
        <taxon>Moraxellales</taxon>
        <taxon>Moraxellaceae</taxon>
        <taxon>Acinetobacter</taxon>
    </lineage>
</organism>
<evidence type="ECO:0000256" key="1">
    <source>
        <dbReference type="SAM" id="MobiDB-lite"/>
    </source>
</evidence>
<proteinExistence type="predicted"/>
<evidence type="ECO:0000313" key="3">
    <source>
        <dbReference type="Proteomes" id="UP000013248"/>
    </source>
</evidence>
<comment type="caution">
    <text evidence="2">The sequence shown here is derived from an EMBL/GenBank/DDBJ whole genome shotgun (WGS) entry which is preliminary data.</text>
</comment>
<dbReference type="HOGENOM" id="CLU_151946_0_0_6"/>
<dbReference type="RefSeq" id="WP_005215633.1">
    <property type="nucleotide sequence ID" value="NZ_KB850089.1"/>
</dbReference>
<dbReference type="PATRIC" id="fig|1217705.3.peg.1014"/>
<dbReference type="Proteomes" id="UP000013248">
    <property type="component" value="Unassembled WGS sequence"/>
</dbReference>
<reference evidence="2 3" key="1">
    <citation type="submission" date="2013-02" db="EMBL/GenBank/DDBJ databases">
        <title>The Genome Sequence of Acinetobacter sp. ANC 3862.</title>
        <authorList>
            <consortium name="The Broad Institute Genome Sequencing Platform"/>
            <consortium name="The Broad Institute Genome Sequencing Center for Infectious Disease"/>
            <person name="Cerqueira G."/>
            <person name="Feldgarden M."/>
            <person name="Courvalin P."/>
            <person name="Perichon B."/>
            <person name="Grillot-Courvalin C."/>
            <person name="Clermont D."/>
            <person name="Rocha E."/>
            <person name="Yoon E.-J."/>
            <person name="Nemec A."/>
            <person name="Walker B."/>
            <person name="Young S.K."/>
            <person name="Zeng Q."/>
            <person name="Gargeya S."/>
            <person name="Fitzgerald M."/>
            <person name="Haas B."/>
            <person name="Abouelleil A."/>
            <person name="Alvarado L."/>
            <person name="Arachchi H.M."/>
            <person name="Berlin A.M."/>
            <person name="Chapman S.B."/>
            <person name="Dewar J."/>
            <person name="Goldberg J."/>
            <person name="Griggs A."/>
            <person name="Gujja S."/>
            <person name="Hansen M."/>
            <person name="Howarth C."/>
            <person name="Imamovic A."/>
            <person name="Larimer J."/>
            <person name="McCowan C."/>
            <person name="Murphy C."/>
            <person name="Neiman D."/>
            <person name="Pearson M."/>
            <person name="Priest M."/>
            <person name="Roberts A."/>
            <person name="Saif S."/>
            <person name="Shea T."/>
            <person name="Sisk P."/>
            <person name="Sykes S."/>
            <person name="Wortman J."/>
            <person name="Nusbaum C."/>
            <person name="Birren B."/>
        </authorList>
    </citation>
    <scope>NUCLEOTIDE SEQUENCE [LARGE SCALE GENOMIC DNA]</scope>
    <source>
        <strain evidence="2 3">ANC 3862</strain>
    </source>
</reference>
<evidence type="ECO:0000313" key="2">
    <source>
        <dbReference type="EMBL" id="ENX02611.1"/>
    </source>
</evidence>
<gene>
    <name evidence="2" type="ORF">F900_01057</name>
</gene>
<accession>N9NAF1</accession>
<dbReference type="EMBL" id="APRP01000014">
    <property type="protein sequence ID" value="ENX02611.1"/>
    <property type="molecule type" value="Genomic_DNA"/>
</dbReference>